<gene>
    <name evidence="3" type="primary">POLX_2062</name>
    <name evidence="3" type="ORF">CK203_073480</name>
</gene>
<dbReference type="EMBL" id="QGNW01001257">
    <property type="protein sequence ID" value="RVW48150.1"/>
    <property type="molecule type" value="Genomic_DNA"/>
</dbReference>
<dbReference type="PANTHER" id="PTHR42648:SF20">
    <property type="entry name" value="RNA-DIRECTED DNA POLYMERASE"/>
    <property type="match status" value="1"/>
</dbReference>
<name>A0A438EKC0_VITVI</name>
<evidence type="ECO:0000259" key="2">
    <source>
        <dbReference type="PROSITE" id="PS50994"/>
    </source>
</evidence>
<keyword evidence="1" id="KW-0645">Protease</keyword>
<dbReference type="Pfam" id="PF22936">
    <property type="entry name" value="Pol_BBD"/>
    <property type="match status" value="1"/>
</dbReference>
<reference evidence="3 4" key="1">
    <citation type="journal article" date="2018" name="PLoS Genet.">
        <title>Population sequencing reveals clonal diversity and ancestral inbreeding in the grapevine cultivar Chardonnay.</title>
        <authorList>
            <person name="Roach M.J."/>
            <person name="Johnson D.L."/>
            <person name="Bohlmann J."/>
            <person name="van Vuuren H.J."/>
            <person name="Jones S.J."/>
            <person name="Pretorius I.S."/>
            <person name="Schmidt S.A."/>
            <person name="Borneman A.R."/>
        </authorList>
    </citation>
    <scope>NUCLEOTIDE SEQUENCE [LARGE SCALE GENOMIC DNA]</scope>
    <source>
        <strain evidence="4">cv. Chardonnay</strain>
        <tissue evidence="3">Leaf</tissue>
    </source>
</reference>
<dbReference type="InterPro" id="IPR057670">
    <property type="entry name" value="SH3_retrovirus"/>
</dbReference>
<dbReference type="GO" id="GO:0015074">
    <property type="term" value="P:DNA integration"/>
    <property type="evidence" value="ECO:0007669"/>
    <property type="project" value="InterPro"/>
</dbReference>
<evidence type="ECO:0000313" key="3">
    <source>
        <dbReference type="EMBL" id="RVW48150.1"/>
    </source>
</evidence>
<dbReference type="InterPro" id="IPR036397">
    <property type="entry name" value="RNaseH_sf"/>
</dbReference>
<evidence type="ECO:0000313" key="4">
    <source>
        <dbReference type="Proteomes" id="UP000288805"/>
    </source>
</evidence>
<dbReference type="GO" id="GO:0006508">
    <property type="term" value="P:proteolysis"/>
    <property type="evidence" value="ECO:0007669"/>
    <property type="project" value="UniProtKB-KW"/>
</dbReference>
<dbReference type="InterPro" id="IPR039537">
    <property type="entry name" value="Retrotran_Ty1/copia-like"/>
</dbReference>
<protein>
    <submittedName>
        <fullName evidence="3">Retrovirus-related Pol polyprotein from transposon TNT 1-94</fullName>
    </submittedName>
</protein>
<feature type="domain" description="Integrase catalytic" evidence="2">
    <location>
        <begin position="159"/>
        <end position="331"/>
    </location>
</feature>
<dbReference type="Proteomes" id="UP000288805">
    <property type="component" value="Unassembled WGS sequence"/>
</dbReference>
<dbReference type="AlphaFoldDB" id="A0A438EKC0"/>
<dbReference type="InterPro" id="IPR001584">
    <property type="entry name" value="Integrase_cat-core"/>
</dbReference>
<accession>A0A438EKC0</accession>
<evidence type="ECO:0000256" key="1">
    <source>
        <dbReference type="ARBA" id="ARBA00022670"/>
    </source>
</evidence>
<comment type="caution">
    <text evidence="3">The sequence shown here is derived from an EMBL/GenBank/DDBJ whole genome shotgun (WGS) entry which is preliminary data.</text>
</comment>
<dbReference type="GO" id="GO:0008233">
    <property type="term" value="F:peptidase activity"/>
    <property type="evidence" value="ECO:0007669"/>
    <property type="project" value="UniProtKB-KW"/>
</dbReference>
<proteinExistence type="predicted"/>
<dbReference type="SUPFAM" id="SSF53098">
    <property type="entry name" value="Ribonuclease H-like"/>
    <property type="match status" value="1"/>
</dbReference>
<dbReference type="InterPro" id="IPR012337">
    <property type="entry name" value="RNaseH-like_sf"/>
</dbReference>
<keyword evidence="1" id="KW-0378">Hydrolase</keyword>
<dbReference type="Pfam" id="PF25597">
    <property type="entry name" value="SH3_retrovirus"/>
    <property type="match status" value="1"/>
</dbReference>
<organism evidence="3 4">
    <name type="scientific">Vitis vinifera</name>
    <name type="common">Grape</name>
    <dbReference type="NCBI Taxonomy" id="29760"/>
    <lineage>
        <taxon>Eukaryota</taxon>
        <taxon>Viridiplantae</taxon>
        <taxon>Streptophyta</taxon>
        <taxon>Embryophyta</taxon>
        <taxon>Tracheophyta</taxon>
        <taxon>Spermatophyta</taxon>
        <taxon>Magnoliopsida</taxon>
        <taxon>eudicotyledons</taxon>
        <taxon>Gunneridae</taxon>
        <taxon>Pentapetalae</taxon>
        <taxon>rosids</taxon>
        <taxon>Vitales</taxon>
        <taxon>Vitaceae</taxon>
        <taxon>Viteae</taxon>
        <taxon>Vitis</taxon>
    </lineage>
</organism>
<dbReference type="PANTHER" id="PTHR42648">
    <property type="entry name" value="TRANSPOSASE, PUTATIVE-RELATED"/>
    <property type="match status" value="1"/>
</dbReference>
<sequence>MSIEDLIIRLRIEEDNRRSEKKGAHTLNEAKANFVEHGQVPRRRRTTTKGKDLSWDLKEGSQRSRNFKGNASIVVSKVTSLLIVDCPKRINLRKLMLIDDITKNVYDIDLTAVVSEVNLVGSNPKEWWIDTGATRHVCSDKRMFSTFEPIENGEKVFMENSAPLRSRVKNLVSGSLLNNHGFRLVFDSNKVVLSKSGMYVGKGYMSDGMWKLNDEAIEKFVLYKNEVENQLNKKIKVLRSDRGGEYESPFVDICAQHGIIHETTAPYSPQSNGVAERKNRTLKEMMNAMLISSSLPQNMWGEAILTANYLLNKVPKKKAEKTPYELWKGRKPSYTYLRMWGCLAKVAVPPPKKVKIGPKTIDCIFIGYAHNSNAYRFLVYESNIPDIHKNTIMESRNASFFEECISM</sequence>
<dbReference type="PROSITE" id="PS50994">
    <property type="entry name" value="INTEGRASE"/>
    <property type="match status" value="1"/>
</dbReference>
<dbReference type="InterPro" id="IPR054722">
    <property type="entry name" value="PolX-like_BBD"/>
</dbReference>
<dbReference type="Gene3D" id="3.30.420.10">
    <property type="entry name" value="Ribonuclease H-like superfamily/Ribonuclease H"/>
    <property type="match status" value="1"/>
</dbReference>
<dbReference type="GO" id="GO:0003676">
    <property type="term" value="F:nucleic acid binding"/>
    <property type="evidence" value="ECO:0007669"/>
    <property type="project" value="InterPro"/>
</dbReference>